<gene>
    <name evidence="3" type="primary">treY</name>
    <name evidence="3" type="ORF">EZJ44_02875</name>
</gene>
<dbReference type="PANTHER" id="PTHR10357">
    <property type="entry name" value="ALPHA-AMYLASE FAMILY MEMBER"/>
    <property type="match status" value="1"/>
</dbReference>
<dbReference type="InterPro" id="IPR006047">
    <property type="entry name" value="GH13_cat_dom"/>
</dbReference>
<protein>
    <submittedName>
        <fullName evidence="3">Malto-oligosyltrehalose synthase</fullName>
    </submittedName>
</protein>
<evidence type="ECO:0000259" key="2">
    <source>
        <dbReference type="SMART" id="SM00642"/>
    </source>
</evidence>
<dbReference type="SMART" id="SM00642">
    <property type="entry name" value="Aamy"/>
    <property type="match status" value="1"/>
</dbReference>
<dbReference type="InterPro" id="IPR017853">
    <property type="entry name" value="GH"/>
</dbReference>
<dbReference type="Pfam" id="PF00128">
    <property type="entry name" value="Alpha-amylase"/>
    <property type="match status" value="1"/>
</dbReference>
<dbReference type="AlphaFoldDB" id="A0A4Q9V183"/>
<feature type="region of interest" description="Disordered" evidence="1">
    <location>
        <begin position="1"/>
        <end position="23"/>
    </location>
</feature>
<evidence type="ECO:0000313" key="4">
    <source>
        <dbReference type="Proteomes" id="UP000293036"/>
    </source>
</evidence>
<comment type="caution">
    <text evidence="3">The sequence shown here is derived from an EMBL/GenBank/DDBJ whole genome shotgun (WGS) entry which is preliminary data.</text>
</comment>
<accession>A0A4Q9V183</accession>
<evidence type="ECO:0000313" key="3">
    <source>
        <dbReference type="EMBL" id="TBW22860.1"/>
    </source>
</evidence>
<reference evidence="3 4" key="1">
    <citation type="submission" date="2019-02" db="EMBL/GenBank/DDBJ databases">
        <title>Arcanobacterium bovis sp. nov., isolated from the milk of a cow with mastitis.</title>
        <authorList>
            <person name="Sammra O."/>
            <person name="Foster G."/>
            <person name="Hassan A."/>
            <person name="Alssahen M."/>
            <person name="Laemmler C."/>
            <person name="Borowiak M."/>
            <person name="Malorny B."/>
            <person name="Abdulmawjood A."/>
        </authorList>
    </citation>
    <scope>NUCLEOTIDE SEQUENCE [LARGE SCALE GENOMIC DNA]</scope>
    <source>
        <strain evidence="3 4">C605018/01/1</strain>
    </source>
</reference>
<dbReference type="RefSeq" id="WP_131279932.1">
    <property type="nucleotide sequence ID" value="NZ_JBHSLR010000009.1"/>
</dbReference>
<dbReference type="Gene3D" id="1.10.10.470">
    <property type="entry name" value="Maltooligosyl trehalose synthase, domain 4"/>
    <property type="match status" value="1"/>
</dbReference>
<keyword evidence="4" id="KW-1185">Reference proteome</keyword>
<dbReference type="GO" id="GO:0005992">
    <property type="term" value="P:trehalose biosynthetic process"/>
    <property type="evidence" value="ECO:0007669"/>
    <property type="project" value="TreeGrafter"/>
</dbReference>
<dbReference type="OrthoDB" id="9761577at2"/>
<dbReference type="Gene3D" id="3.20.20.80">
    <property type="entry name" value="Glycosidases"/>
    <property type="match status" value="1"/>
</dbReference>
<dbReference type="PANTHER" id="PTHR10357:SF216">
    <property type="entry name" value="MALTOOLIGOSYL TREHALOSE SYNTHASE-RELATED"/>
    <property type="match status" value="1"/>
</dbReference>
<feature type="domain" description="Glycosyl hydrolase family 13 catalytic" evidence="2">
    <location>
        <begin position="21"/>
        <end position="742"/>
    </location>
</feature>
<dbReference type="InterPro" id="IPR012767">
    <property type="entry name" value="Trehalose_TreY"/>
</dbReference>
<dbReference type="Gene3D" id="3.30.1590.10">
    <property type="entry name" value="Maltooligosyl trehalose synthase, domain 2"/>
    <property type="match status" value="1"/>
</dbReference>
<evidence type="ECO:0000256" key="1">
    <source>
        <dbReference type="SAM" id="MobiDB-lite"/>
    </source>
</evidence>
<dbReference type="EMBL" id="SJDT01000002">
    <property type="protein sequence ID" value="TBW22860.1"/>
    <property type="molecule type" value="Genomic_DNA"/>
</dbReference>
<dbReference type="GO" id="GO:0047470">
    <property type="term" value="F:(1,4)-alpha-D-glucan 1-alpha-D-glucosylmutase activity"/>
    <property type="evidence" value="ECO:0007669"/>
    <property type="project" value="TreeGrafter"/>
</dbReference>
<dbReference type="CDD" id="cd11336">
    <property type="entry name" value="AmyAc_MTSase"/>
    <property type="match status" value="1"/>
</dbReference>
<dbReference type="Gene3D" id="1.10.150.200">
    <property type="entry name" value="Maltooligosyl trehalose synthase, domain 3"/>
    <property type="match status" value="1"/>
</dbReference>
<dbReference type="Proteomes" id="UP000293036">
    <property type="component" value="Unassembled WGS sequence"/>
</dbReference>
<name>A0A4Q9V183_9ACTO</name>
<sequence length="838" mass="94313">MFSGQQVSDNQSHQNEHSTTPVTTYRLQMGPQFTFSDAEKIVPYLHALGVTDVYLSPILQAAPGSTHGYDVVDHQTISAEMGGITGFKKLSEAIHASDMRVIVDVVPNHMAVPTPLYHNQALWSVLRDGAESPYANWFDIDLQESGDGILMPILGRRIGTVLAEGELSVEQMVVPGYENEGETFVLRYYDHIFPVRRGTEYLPIAELVDSQYYRLSYWRVANEELNYRRFFDVDTLAAIRVEDADVFKESHRLLIDLYHEGHIDGFRIDHPDGLADPRQYLRQLKVETEGAWVVVEKILEGEENLPSDWPCAGTTGYDALRRIQGLFTDPQGIPDLTALHTEISGSYDGVQATEIAAKRQIVDQSLFAEVDRLAQLLASVFHADVRLRDHTFRAIRRALVELLVHMDRYRAYVVPGEKPSTEDESVLRAAHSHARRSLDEEDYDTLDAVVELLLGNEIGSAGRTHDDARHEAIIRFQQLCGPVMAKGVEDTTFYRYTALLSMNEVGGGPNYPTCTADEFHAWQGHMQRHWPTSLTTLTTHDTKRGEDTRAQIAALSEHADIWRDTLAQLRSLTADIRPLDLDGQIENLLWQTLIGTWTPAGAIEFDRLEQYLLKAAREQKRWTTWTEQNSSAEENLLEFARTVIGDETVVELLGSLHHTLYASTRANILAQKALQMLMVGVSDLYQGQEITRNSLVDPDNRRDVDYSHLADLLDELDAHGLGSNPDLDAEKMWITSRMTRLRRGKPRLASADYEYRPLPVTTAHAFAFARMKDDDAVIGVFARHVSTLEKSGGFSQHTVVIPDGVWRNIFTGQEIEGGSVLLSDLLKVFPAAVLERKS</sequence>
<dbReference type="NCBIfam" id="TIGR02401">
    <property type="entry name" value="trehalose_TreY"/>
    <property type="match status" value="1"/>
</dbReference>
<dbReference type="GO" id="GO:0030980">
    <property type="term" value="P:alpha-glucan catabolic process"/>
    <property type="evidence" value="ECO:0007669"/>
    <property type="project" value="TreeGrafter"/>
</dbReference>
<organism evidence="3 4">
    <name type="scientific">Arcanobacterium bovis</name>
    <dbReference type="NCBI Taxonomy" id="2529275"/>
    <lineage>
        <taxon>Bacteria</taxon>
        <taxon>Bacillati</taxon>
        <taxon>Actinomycetota</taxon>
        <taxon>Actinomycetes</taxon>
        <taxon>Actinomycetales</taxon>
        <taxon>Actinomycetaceae</taxon>
        <taxon>Arcanobacterium</taxon>
    </lineage>
</organism>
<dbReference type="SUPFAM" id="SSF51445">
    <property type="entry name" value="(Trans)glycosidases"/>
    <property type="match status" value="1"/>
</dbReference>
<proteinExistence type="predicted"/>
<dbReference type="InterPro" id="IPR013797">
    <property type="entry name" value="Maltooligo_trehalose_synth_4"/>
</dbReference>